<dbReference type="EMBL" id="PKPP01008346">
    <property type="protein sequence ID" value="PWA50945.1"/>
    <property type="molecule type" value="Genomic_DNA"/>
</dbReference>
<gene>
    <name evidence="2" type="ORF">CTI12_AA468400</name>
</gene>
<sequence length="157" mass="17312">MAIRLPLHYGTPRPRTLKSNWNQYAAVEVTDMKVHHADIVNLDLLKHNDDEQYITIGAIIVLCSSLMGSLLPQPRIRMAMAIDGLLPSVFSHETHAEISKDVTDVSGVKDQPLPKKGEISVESPLIAKDQPLPKKGEISVESPLIAKVSTQAIFNEK</sequence>
<name>A0A2U1LPM4_ARTAN</name>
<protein>
    <submittedName>
        <fullName evidence="2">Cationic amino acid transporter 2, vacuolar</fullName>
    </submittedName>
</protein>
<evidence type="ECO:0000313" key="3">
    <source>
        <dbReference type="Proteomes" id="UP000245207"/>
    </source>
</evidence>
<evidence type="ECO:0000256" key="1">
    <source>
        <dbReference type="SAM" id="Phobius"/>
    </source>
</evidence>
<dbReference type="Gene3D" id="1.20.1740.10">
    <property type="entry name" value="Amino acid/polyamine transporter I"/>
    <property type="match status" value="1"/>
</dbReference>
<keyword evidence="1" id="KW-0472">Membrane</keyword>
<dbReference type="OrthoDB" id="3900342at2759"/>
<organism evidence="2 3">
    <name type="scientific">Artemisia annua</name>
    <name type="common">Sweet wormwood</name>
    <dbReference type="NCBI Taxonomy" id="35608"/>
    <lineage>
        <taxon>Eukaryota</taxon>
        <taxon>Viridiplantae</taxon>
        <taxon>Streptophyta</taxon>
        <taxon>Embryophyta</taxon>
        <taxon>Tracheophyta</taxon>
        <taxon>Spermatophyta</taxon>
        <taxon>Magnoliopsida</taxon>
        <taxon>eudicotyledons</taxon>
        <taxon>Gunneridae</taxon>
        <taxon>Pentapetalae</taxon>
        <taxon>asterids</taxon>
        <taxon>campanulids</taxon>
        <taxon>Asterales</taxon>
        <taxon>Asteraceae</taxon>
        <taxon>Asteroideae</taxon>
        <taxon>Anthemideae</taxon>
        <taxon>Artemisiinae</taxon>
        <taxon>Artemisia</taxon>
    </lineage>
</organism>
<proteinExistence type="predicted"/>
<comment type="caution">
    <text evidence="2">The sequence shown here is derived from an EMBL/GenBank/DDBJ whole genome shotgun (WGS) entry which is preliminary data.</text>
</comment>
<dbReference type="STRING" id="35608.A0A2U1LPM4"/>
<accession>A0A2U1LPM4</accession>
<dbReference type="Proteomes" id="UP000245207">
    <property type="component" value="Unassembled WGS sequence"/>
</dbReference>
<keyword evidence="1" id="KW-1133">Transmembrane helix</keyword>
<keyword evidence="3" id="KW-1185">Reference proteome</keyword>
<evidence type="ECO:0000313" key="2">
    <source>
        <dbReference type="EMBL" id="PWA50945.1"/>
    </source>
</evidence>
<dbReference type="AlphaFoldDB" id="A0A2U1LPM4"/>
<feature type="transmembrane region" description="Helical" evidence="1">
    <location>
        <begin position="53"/>
        <end position="71"/>
    </location>
</feature>
<reference evidence="2 3" key="1">
    <citation type="journal article" date="2018" name="Mol. Plant">
        <title>The genome of Artemisia annua provides insight into the evolution of Asteraceae family and artemisinin biosynthesis.</title>
        <authorList>
            <person name="Shen Q."/>
            <person name="Zhang L."/>
            <person name="Liao Z."/>
            <person name="Wang S."/>
            <person name="Yan T."/>
            <person name="Shi P."/>
            <person name="Liu M."/>
            <person name="Fu X."/>
            <person name="Pan Q."/>
            <person name="Wang Y."/>
            <person name="Lv Z."/>
            <person name="Lu X."/>
            <person name="Zhang F."/>
            <person name="Jiang W."/>
            <person name="Ma Y."/>
            <person name="Chen M."/>
            <person name="Hao X."/>
            <person name="Li L."/>
            <person name="Tang Y."/>
            <person name="Lv G."/>
            <person name="Zhou Y."/>
            <person name="Sun X."/>
            <person name="Brodelius P.E."/>
            <person name="Rose J.K.C."/>
            <person name="Tang K."/>
        </authorList>
    </citation>
    <scope>NUCLEOTIDE SEQUENCE [LARGE SCALE GENOMIC DNA]</scope>
    <source>
        <strain evidence="3">cv. Huhao1</strain>
        <tissue evidence="2">Leaf</tissue>
    </source>
</reference>
<keyword evidence="1" id="KW-0812">Transmembrane</keyword>